<comment type="caution">
    <text evidence="2">The sequence shown here is derived from an EMBL/GenBank/DDBJ whole genome shotgun (WGS) entry which is preliminary data.</text>
</comment>
<dbReference type="Proteomes" id="UP000179807">
    <property type="component" value="Unassembled WGS sequence"/>
</dbReference>
<accession>A0A1J4KZ57</accession>
<keyword evidence="3" id="KW-1185">Reference proteome</keyword>
<dbReference type="Pfam" id="PF13229">
    <property type="entry name" value="Beta_helix"/>
    <property type="match status" value="1"/>
</dbReference>
<dbReference type="PANTHER" id="PTHR11319:SF35">
    <property type="entry name" value="OUTER MEMBRANE PROTEIN PMPC-RELATED"/>
    <property type="match status" value="1"/>
</dbReference>
<evidence type="ECO:0000313" key="3">
    <source>
        <dbReference type="Proteomes" id="UP000179807"/>
    </source>
</evidence>
<proteinExistence type="predicted"/>
<dbReference type="GeneID" id="94831757"/>
<dbReference type="InterPro" id="IPR012334">
    <property type="entry name" value="Pectin_lyas_fold"/>
</dbReference>
<dbReference type="Gene3D" id="2.160.20.10">
    <property type="entry name" value="Single-stranded right-handed beta-helix, Pectin lyase-like"/>
    <property type="match status" value="1"/>
</dbReference>
<dbReference type="VEuPathDB" id="TrichDB:TRFO_13129"/>
<reference evidence="2" key="1">
    <citation type="submission" date="2016-10" db="EMBL/GenBank/DDBJ databases">
        <authorList>
            <person name="Benchimol M."/>
            <person name="Almeida L.G."/>
            <person name="Vasconcelos A.T."/>
            <person name="Perreira-Neves A."/>
            <person name="Rosa I.A."/>
            <person name="Tasca T."/>
            <person name="Bogo M.R."/>
            <person name="de Souza W."/>
        </authorList>
    </citation>
    <scope>NUCLEOTIDE SEQUENCE [LARGE SCALE GENOMIC DNA]</scope>
    <source>
        <strain evidence="2">K</strain>
    </source>
</reference>
<evidence type="ECO:0000313" key="2">
    <source>
        <dbReference type="EMBL" id="OHT16539.1"/>
    </source>
</evidence>
<dbReference type="EMBL" id="MLAK01000100">
    <property type="protein sequence ID" value="OHT16539.1"/>
    <property type="molecule type" value="Genomic_DNA"/>
</dbReference>
<dbReference type="PANTHER" id="PTHR11319">
    <property type="entry name" value="G PROTEIN-COUPLED RECEPTOR-RELATED"/>
    <property type="match status" value="1"/>
</dbReference>
<sequence>MILFNYLLYFSLSRGPRIIHIDPNHDGDCFDKPCAMKTATLVVRAADTVIFPAVVIHPNSYPSEFSDLFIQLTLMNTTVLSKGTVVDGKLLAGEMLWQITSHPVYTWTVFENWTFRHFSKPIAKRQYTWSTGPFVIFKDCTFEDCDADLFTMSGGTIIFENCIFRNIKNGRIVKAVSEVRADFTDCSFENCNALFFHGSDASFVNCRFNNMNGQRGGAVYAAKSTIYVERCLFMNCNAEFNGGAIYIRDSPKNFECEVKNSCFINTHAGINGSAIYAYLSYVELSGNCYSKEDDVMNFAGEFVITNTTVDSKCIECMKMPPAEVIPNDYTPVDTNKWYQFDDLKSDTTIIIDDDDDL</sequence>
<gene>
    <name evidence="2" type="ORF">TRFO_13129</name>
</gene>
<feature type="domain" description="Right handed beta helix" evidence="1">
    <location>
        <begin position="135"/>
        <end position="276"/>
    </location>
</feature>
<dbReference type="RefSeq" id="XP_068369675.1">
    <property type="nucleotide sequence ID" value="XM_068497053.1"/>
</dbReference>
<protein>
    <submittedName>
        <fullName evidence="2">Polymorphic repeat outer membrane protein</fullName>
    </submittedName>
</protein>
<dbReference type="OrthoDB" id="10260124at2759"/>
<dbReference type="InterPro" id="IPR039448">
    <property type="entry name" value="Beta_helix"/>
</dbReference>
<name>A0A1J4KZ57_9EUKA</name>
<dbReference type="InterPro" id="IPR011050">
    <property type="entry name" value="Pectin_lyase_fold/virulence"/>
</dbReference>
<evidence type="ECO:0000259" key="1">
    <source>
        <dbReference type="Pfam" id="PF13229"/>
    </source>
</evidence>
<organism evidence="2 3">
    <name type="scientific">Tritrichomonas foetus</name>
    <dbReference type="NCBI Taxonomy" id="1144522"/>
    <lineage>
        <taxon>Eukaryota</taxon>
        <taxon>Metamonada</taxon>
        <taxon>Parabasalia</taxon>
        <taxon>Tritrichomonadida</taxon>
        <taxon>Tritrichomonadidae</taxon>
        <taxon>Tritrichomonas</taxon>
    </lineage>
</organism>
<dbReference type="AlphaFoldDB" id="A0A1J4KZ57"/>
<dbReference type="SUPFAM" id="SSF51126">
    <property type="entry name" value="Pectin lyase-like"/>
    <property type="match status" value="1"/>
</dbReference>